<evidence type="ECO:0000256" key="1">
    <source>
        <dbReference type="SAM" id="Phobius"/>
    </source>
</evidence>
<keyword evidence="1" id="KW-1133">Transmembrane helix</keyword>
<dbReference type="AlphaFoldDB" id="A0A1F7X557"/>
<keyword evidence="1" id="KW-0472">Membrane</keyword>
<name>A0A1F7X557_9BACT</name>
<dbReference type="Proteomes" id="UP000176939">
    <property type="component" value="Unassembled WGS sequence"/>
</dbReference>
<proteinExistence type="predicted"/>
<gene>
    <name evidence="2" type="ORF">A2Z67_00830</name>
</gene>
<feature type="transmembrane region" description="Helical" evidence="1">
    <location>
        <begin position="61"/>
        <end position="85"/>
    </location>
</feature>
<dbReference type="EMBL" id="MGFQ01000018">
    <property type="protein sequence ID" value="OGM10013.1"/>
    <property type="molecule type" value="Genomic_DNA"/>
</dbReference>
<organism evidence="2 3">
    <name type="scientific">Candidatus Woesebacteria bacterium RBG_13_36_22</name>
    <dbReference type="NCBI Taxonomy" id="1802478"/>
    <lineage>
        <taxon>Bacteria</taxon>
        <taxon>Candidatus Woeseibacteriota</taxon>
    </lineage>
</organism>
<evidence type="ECO:0000313" key="2">
    <source>
        <dbReference type="EMBL" id="OGM10013.1"/>
    </source>
</evidence>
<accession>A0A1F7X557</accession>
<evidence type="ECO:0000313" key="3">
    <source>
        <dbReference type="Proteomes" id="UP000176939"/>
    </source>
</evidence>
<protein>
    <submittedName>
        <fullName evidence="2">Uncharacterized protein</fullName>
    </submittedName>
</protein>
<keyword evidence="1" id="KW-0812">Transmembrane</keyword>
<reference evidence="2 3" key="1">
    <citation type="journal article" date="2016" name="Nat. Commun.">
        <title>Thousands of microbial genomes shed light on interconnected biogeochemical processes in an aquifer system.</title>
        <authorList>
            <person name="Anantharaman K."/>
            <person name="Brown C.T."/>
            <person name="Hug L.A."/>
            <person name="Sharon I."/>
            <person name="Castelle C.J."/>
            <person name="Probst A.J."/>
            <person name="Thomas B.C."/>
            <person name="Singh A."/>
            <person name="Wilkins M.J."/>
            <person name="Karaoz U."/>
            <person name="Brodie E.L."/>
            <person name="Williams K.H."/>
            <person name="Hubbard S.S."/>
            <person name="Banfield J.F."/>
        </authorList>
    </citation>
    <scope>NUCLEOTIDE SEQUENCE [LARGE SCALE GENOMIC DNA]</scope>
</reference>
<sequence>MATDRYSKMTERELNAEIKDRDIDVPERIVFMKNDSNRREKLRESLRRDDESRVSKKGFPIVATILLILFIVLAVTTVTVAAVILRDRPVVADVPTLPNVLATQALMAQATYTLLPPQPTYTPLATPNTVLSEPTTILSTTNVTTEVTTGGSEASTLQTFKFDYPNATIANGEGWSVNGLPANPDPATVLVALCPDSYGNCFQNKIGLGSQSWLAEPGTILVGPEFPQATIDSAGGAIERINPINQKLIDHAGEMFHLNEDRIDFCSFGSAELEFNGVVVNLEYIEGHNWFLIIRGLFPDIQQDTDRNHTILFHDVVGSHAQCMSYPGNGGGFMSEGNFDQVVALSHQNAGNCGAEGCSGLDVLFIDMNTGAFTIIHQDNLNQPWKLVSSNWFNQ</sequence>
<comment type="caution">
    <text evidence="2">The sequence shown here is derived from an EMBL/GenBank/DDBJ whole genome shotgun (WGS) entry which is preliminary data.</text>
</comment>